<evidence type="ECO:0000313" key="7">
    <source>
        <dbReference type="EMBL" id="CAC9437821.1"/>
    </source>
</evidence>
<feature type="compositionally biased region" description="Polar residues" evidence="5">
    <location>
        <begin position="114"/>
        <end position="124"/>
    </location>
</feature>
<dbReference type="SUPFAM" id="SSF90229">
    <property type="entry name" value="CCCH zinc finger"/>
    <property type="match status" value="1"/>
</dbReference>
<feature type="region of interest" description="Disordered" evidence="5">
    <location>
        <begin position="297"/>
        <end position="333"/>
    </location>
</feature>
<feature type="region of interest" description="Disordered" evidence="5">
    <location>
        <begin position="356"/>
        <end position="483"/>
    </location>
</feature>
<feature type="compositionally biased region" description="Polar residues" evidence="5">
    <location>
        <begin position="356"/>
        <end position="391"/>
    </location>
</feature>
<feature type="compositionally biased region" description="Polar residues" evidence="5">
    <location>
        <begin position="94"/>
        <end position="106"/>
    </location>
</feature>
<dbReference type="PANTHER" id="PTHR37562:SF5">
    <property type="entry name" value="C3H1-TYPE DOMAIN-CONTAINING PROTEIN"/>
    <property type="match status" value="1"/>
</dbReference>
<dbReference type="PANTHER" id="PTHR37562">
    <property type="entry name" value="C3H1-TYPE DOMAIN-CONTAINING PROTEIN-RELATED"/>
    <property type="match status" value="1"/>
</dbReference>
<evidence type="ECO:0000313" key="8">
    <source>
        <dbReference type="Proteomes" id="UP000255414"/>
    </source>
</evidence>
<name>A0A6L0WJ34_LEIIN</name>
<evidence type="ECO:0000256" key="5">
    <source>
        <dbReference type="SAM" id="MobiDB-lite"/>
    </source>
</evidence>
<dbReference type="InterPro" id="IPR000571">
    <property type="entry name" value="Znf_CCCH"/>
</dbReference>
<dbReference type="VEuPathDB" id="TriTrypDB:LINF_020006000"/>
<keyword evidence="2 4" id="KW-0863">Zinc-finger</keyword>
<organism evidence="7 8">
    <name type="scientific">Leishmania infantum</name>
    <dbReference type="NCBI Taxonomy" id="5671"/>
    <lineage>
        <taxon>Eukaryota</taxon>
        <taxon>Discoba</taxon>
        <taxon>Euglenozoa</taxon>
        <taxon>Kinetoplastea</taxon>
        <taxon>Metakinetoplastina</taxon>
        <taxon>Trypanosomatida</taxon>
        <taxon>Trypanosomatidae</taxon>
        <taxon>Leishmaniinae</taxon>
        <taxon>Leishmania</taxon>
    </lineage>
</organism>
<gene>
    <name evidence="7" type="ORF">LINF_020006000</name>
</gene>
<dbReference type="PROSITE" id="PS50103">
    <property type="entry name" value="ZF_C3H1"/>
    <property type="match status" value="2"/>
</dbReference>
<reference evidence="7" key="1">
    <citation type="submission" date="2020-06" db="EMBL/GenBank/DDBJ databases">
        <authorList>
            <person name="Gonzalez-de la Fuente S."/>
            <person name="Peiro-Pastor R."/>
            <person name="Rastrojo A."/>
            <person name="Moreno J."/>
            <person name="Carrasco-Ramiro F."/>
            <person name="Requena JM."/>
            <person name="Aguado B."/>
        </authorList>
    </citation>
    <scope>NUCLEOTIDE SEQUENCE</scope>
</reference>
<protein>
    <submittedName>
        <fullName evidence="7">Hypothetical_protein_-_conserved</fullName>
    </submittedName>
</protein>
<evidence type="ECO:0000256" key="2">
    <source>
        <dbReference type="ARBA" id="ARBA00022771"/>
    </source>
</evidence>
<feature type="region of interest" description="Disordered" evidence="5">
    <location>
        <begin position="86"/>
        <end position="149"/>
    </location>
</feature>
<evidence type="ECO:0000259" key="6">
    <source>
        <dbReference type="PROSITE" id="PS50103"/>
    </source>
</evidence>
<feature type="compositionally biased region" description="Polar residues" evidence="5">
    <location>
        <begin position="170"/>
        <end position="189"/>
    </location>
</feature>
<feature type="region of interest" description="Disordered" evidence="5">
    <location>
        <begin position="170"/>
        <end position="229"/>
    </location>
</feature>
<dbReference type="SMART" id="SM00356">
    <property type="entry name" value="ZnF_C3H1"/>
    <property type="match status" value="2"/>
</dbReference>
<feature type="domain" description="C3H1-type" evidence="6">
    <location>
        <begin position="566"/>
        <end position="593"/>
    </location>
</feature>
<evidence type="ECO:0000256" key="3">
    <source>
        <dbReference type="ARBA" id="ARBA00022833"/>
    </source>
</evidence>
<feature type="zinc finger region" description="C3H1-type" evidence="4">
    <location>
        <begin position="687"/>
        <end position="715"/>
    </location>
</feature>
<accession>A0A6L0WJ34</accession>
<dbReference type="GO" id="GO:0008270">
    <property type="term" value="F:zinc ion binding"/>
    <property type="evidence" value="ECO:0007669"/>
    <property type="project" value="UniProtKB-KW"/>
</dbReference>
<feature type="compositionally biased region" description="Low complexity" evidence="5">
    <location>
        <begin position="470"/>
        <end position="483"/>
    </location>
</feature>
<feature type="region of interest" description="Disordered" evidence="5">
    <location>
        <begin position="498"/>
        <end position="520"/>
    </location>
</feature>
<dbReference type="AlphaFoldDB" id="A0A6L0WJ34"/>
<dbReference type="Proteomes" id="UP000255414">
    <property type="component" value="Chromosome 2"/>
</dbReference>
<keyword evidence="3 4" id="KW-0862">Zinc</keyword>
<dbReference type="EMBL" id="LR812935">
    <property type="protein sequence ID" value="CAC9437821.1"/>
    <property type="molecule type" value="Genomic_DNA"/>
</dbReference>
<feature type="region of interest" description="Disordered" evidence="5">
    <location>
        <begin position="1"/>
        <end position="26"/>
    </location>
</feature>
<evidence type="ECO:0000256" key="4">
    <source>
        <dbReference type="PROSITE-ProRule" id="PRU00723"/>
    </source>
</evidence>
<proteinExistence type="predicted"/>
<feature type="compositionally biased region" description="Polar residues" evidence="5">
    <location>
        <begin position="199"/>
        <end position="209"/>
    </location>
</feature>
<feature type="zinc finger region" description="C3H1-type" evidence="4">
    <location>
        <begin position="566"/>
        <end position="593"/>
    </location>
</feature>
<evidence type="ECO:0000256" key="1">
    <source>
        <dbReference type="ARBA" id="ARBA00022723"/>
    </source>
</evidence>
<feature type="compositionally biased region" description="Low complexity" evidence="5">
    <location>
        <begin position="210"/>
        <end position="220"/>
    </location>
</feature>
<dbReference type="InterPro" id="IPR036855">
    <property type="entry name" value="Znf_CCCH_sf"/>
</dbReference>
<keyword evidence="1 4" id="KW-0479">Metal-binding</keyword>
<feature type="domain" description="C3H1-type" evidence="6">
    <location>
        <begin position="687"/>
        <end position="715"/>
    </location>
</feature>
<sequence length="975" mass="102353">MNPLAFDGDGGLPRLQRRSSFGQNGTYAGNAAGHVAYTTAQLPEPLSPLSSCVEVEAMHVMAHRILQPRSDGVRCAARGFVVTGGGDDDTVDVKTSSASSLTTSPQWHRHNPYRTLSTATSTPAHSPRADDSGGRLTLPGSLVGSSGNGSALASQHLNVVFHRHASRGTVSAASGSEASYRPQQASSHPSGHAHYTLLSPKTSQPQEALSRTSSASRASSHYSGGNWRNSSAGLLPDVDVVEGTTSNSGVLLMHDYQFRLNRYGRSRAASSSVTTPQSYATADHFFEETGGFAVDADYGTGSDSRRRSAASHSSPGDVNHRHRSGGVEGGYGGGGTAAAPAPLLLSSLGRCASASFSESSVCDQGPTESMGTSGTARTDTNGGQTGASTAQRSHRPTKPPSVISSIEASHRPPQDWPSAEPSDSDSVPITPFHADPTLAPADQPAAEQHSYAYHPQHQRHQPRLKPSTDAAALPPATGSAAAPSFTVTQLTEMLDAHRARARSGSDGGGGGDGEEGDEVWCPAGSQLSVYDSDMRQHYRIKSEQVAITRGAIKYASLNERYGNRMRFRFQLCNRYLRHRCSSAAKCPYIHSLVVSTATQVHMNENSITTSGVRQMNREELAGGRNTLEYPTIATGMIFAVYPPNQLNSSPQLIPSELILQTEGALHMYHALSGDAAGGATHGTQTAIVRPRHCAHFQFKRMCNLGTSCHFIHSLIPFVQRLVNQPPLPLSVDLSALTSSVADVVLPAAALDAVGPGGKEVMSGGSGAQVANIAAPPQMQGQVIPPVCPQAAETAQEETRLPPPPPPPALLSGPAVAMAPCDRANTSKGGDGNATQATAWRGAKNVSGAALCGEGALLYPTMASVGAAEAMHQPAVIMSLPHGMQQGATVGFFNHRVNAVKQLPVQRQPRQKPLLVGTPLMLVREPQAQPLPPTQHPLLQRWGSAAAAVAPLTTGTAVPLQHPPTAAAVRRGNTRW</sequence>